<keyword evidence="4" id="KW-1185">Reference proteome</keyword>
<dbReference type="PROSITE" id="PS51257">
    <property type="entry name" value="PROKAR_LIPOPROTEIN"/>
    <property type="match status" value="1"/>
</dbReference>
<reference evidence="3 4" key="1">
    <citation type="submission" date="2021-05" db="EMBL/GenBank/DDBJ databases">
        <title>Aequorivita echinoideorum JCM 30378 genome.</title>
        <authorList>
            <person name="Zhang H."/>
            <person name="Li C."/>
        </authorList>
    </citation>
    <scope>NUCLEOTIDE SEQUENCE [LARGE SCALE GENOMIC DNA]</scope>
    <source>
        <strain evidence="3 4">JCM30378</strain>
    </source>
</reference>
<evidence type="ECO:0000313" key="4">
    <source>
        <dbReference type="Proteomes" id="UP001297092"/>
    </source>
</evidence>
<feature type="signal peptide" evidence="2">
    <location>
        <begin position="1"/>
        <end position="17"/>
    </location>
</feature>
<organism evidence="3 4">
    <name type="scientific">Aequorivita echinoideorum</name>
    <dbReference type="NCBI Taxonomy" id="1549647"/>
    <lineage>
        <taxon>Bacteria</taxon>
        <taxon>Pseudomonadati</taxon>
        <taxon>Bacteroidota</taxon>
        <taxon>Flavobacteriia</taxon>
        <taxon>Flavobacteriales</taxon>
        <taxon>Flavobacteriaceae</taxon>
        <taxon>Aequorivita</taxon>
    </lineage>
</organism>
<keyword evidence="2" id="KW-0732">Signal</keyword>
<proteinExistence type="predicted"/>
<gene>
    <name evidence="3" type="ORF">KIV10_08390</name>
</gene>
<dbReference type="EMBL" id="JAHCTB010000003">
    <property type="protein sequence ID" value="MBT0608197.1"/>
    <property type="molecule type" value="Genomic_DNA"/>
</dbReference>
<accession>A0ABS5S4P8</accession>
<dbReference type="RefSeq" id="WP_214113067.1">
    <property type="nucleotide sequence ID" value="NZ_JAHCTB010000003.1"/>
</dbReference>
<evidence type="ECO:0000256" key="1">
    <source>
        <dbReference type="SAM" id="MobiDB-lite"/>
    </source>
</evidence>
<protein>
    <recommendedName>
        <fullName evidence="5">Lipoprotein</fullName>
    </recommendedName>
</protein>
<evidence type="ECO:0000256" key="2">
    <source>
        <dbReference type="SAM" id="SignalP"/>
    </source>
</evidence>
<evidence type="ECO:0000313" key="3">
    <source>
        <dbReference type="EMBL" id="MBT0608197.1"/>
    </source>
</evidence>
<comment type="caution">
    <text evidence="3">The sequence shown here is derived from an EMBL/GenBank/DDBJ whole genome shotgun (WGS) entry which is preliminary data.</text>
</comment>
<name>A0ABS5S4P8_9FLAO</name>
<feature type="region of interest" description="Disordered" evidence="1">
    <location>
        <begin position="25"/>
        <end position="51"/>
    </location>
</feature>
<dbReference type="Proteomes" id="UP001297092">
    <property type="component" value="Unassembled WGS sequence"/>
</dbReference>
<evidence type="ECO:0008006" key="5">
    <source>
        <dbReference type="Google" id="ProtNLM"/>
    </source>
</evidence>
<sequence length="163" mass="17783">MKIKFLAFFAIATLLFASCKNSNEENQQISEDPAPTESPSTSQAEEIHQDIPPVESIESGIMRGGGGEPFWSIKLTASIIRFQSERNDFKEFTAPLGDPTNTANGTTYTSKNENGTITVTLLRETCKDGMSGQNHTHKISVELQNKNGITSQFSGCGSYLKAE</sequence>
<feature type="chain" id="PRO_5045599981" description="Lipoprotein" evidence="2">
    <location>
        <begin position="18"/>
        <end position="163"/>
    </location>
</feature>